<organism evidence="1 2">
    <name type="scientific">Paenibacillus terricola</name>
    <dbReference type="NCBI Taxonomy" id="2763503"/>
    <lineage>
        <taxon>Bacteria</taxon>
        <taxon>Bacillati</taxon>
        <taxon>Bacillota</taxon>
        <taxon>Bacilli</taxon>
        <taxon>Bacillales</taxon>
        <taxon>Paenibacillaceae</taxon>
        <taxon>Paenibacillus</taxon>
    </lineage>
</organism>
<accession>A0ABR8MQY2</accession>
<sequence length="79" mass="9463">MGDFSRGINEKEKAIHDLKSQIDVVQRIAIMNLKNSVYNHPLYRKKFFSVDIYNAVINDKVNNDDDFREWLLHNREIRL</sequence>
<dbReference type="Proteomes" id="UP000609346">
    <property type="component" value="Unassembled WGS sequence"/>
</dbReference>
<comment type="caution">
    <text evidence="1">The sequence shown here is derived from an EMBL/GenBank/DDBJ whole genome shotgun (WGS) entry which is preliminary data.</text>
</comment>
<evidence type="ECO:0000313" key="1">
    <source>
        <dbReference type="EMBL" id="MBD3918398.1"/>
    </source>
</evidence>
<protein>
    <submittedName>
        <fullName evidence="1">Uncharacterized protein</fullName>
    </submittedName>
</protein>
<keyword evidence="2" id="KW-1185">Reference proteome</keyword>
<name>A0ABR8MQY2_9BACL</name>
<dbReference type="EMBL" id="JACXZA010000001">
    <property type="protein sequence ID" value="MBD3918398.1"/>
    <property type="molecule type" value="Genomic_DNA"/>
</dbReference>
<reference evidence="1 2" key="1">
    <citation type="submission" date="2020-09" db="EMBL/GenBank/DDBJ databases">
        <title>Paenibacillus sp. strain PR3 16S rRNA gene Genome sequencing and assembly.</title>
        <authorList>
            <person name="Kim J."/>
        </authorList>
    </citation>
    <scope>NUCLEOTIDE SEQUENCE [LARGE SCALE GENOMIC DNA]</scope>
    <source>
        <strain evidence="1 2">PR3</strain>
    </source>
</reference>
<evidence type="ECO:0000313" key="2">
    <source>
        <dbReference type="Proteomes" id="UP000609346"/>
    </source>
</evidence>
<dbReference type="RefSeq" id="WP_191202592.1">
    <property type="nucleotide sequence ID" value="NZ_JACXZA010000001.1"/>
</dbReference>
<gene>
    <name evidence="1" type="ORF">H8B09_06495</name>
</gene>
<proteinExistence type="predicted"/>